<evidence type="ECO:0000313" key="2">
    <source>
        <dbReference type="Proteomes" id="UP000245728"/>
    </source>
</evidence>
<dbReference type="KEGG" id="salh:HMF8227_01095"/>
<organism evidence="1 2">
    <name type="scientific">Saliniradius amylolyticus</name>
    <dbReference type="NCBI Taxonomy" id="2183582"/>
    <lineage>
        <taxon>Bacteria</taxon>
        <taxon>Pseudomonadati</taxon>
        <taxon>Pseudomonadota</taxon>
        <taxon>Gammaproteobacteria</taxon>
        <taxon>Alteromonadales</taxon>
        <taxon>Alteromonadaceae</taxon>
        <taxon>Saliniradius</taxon>
    </lineage>
</organism>
<sequence length="68" mass="7954">MQSTIFEAPMFGLFSANPSKKYRKQLSKLQEQALTAQRNGDIRQYSMLSKDADDLWQKIQQMEAQQQK</sequence>
<protein>
    <recommendedName>
        <fullName evidence="3">Lacal_2735 family protein</fullName>
    </recommendedName>
</protein>
<accession>A0A2S2E1Q6</accession>
<dbReference type="InterPro" id="IPR045493">
    <property type="entry name" value="DUF6435"/>
</dbReference>
<dbReference type="NCBIfam" id="NF033487">
    <property type="entry name" value="Lacal_2735_fam"/>
    <property type="match status" value="1"/>
</dbReference>
<reference evidence="1 2" key="1">
    <citation type="submission" date="2018-05" db="EMBL/GenBank/DDBJ databases">
        <title>Salinimonas sp. HMF8227 Genome sequencing and assembly.</title>
        <authorList>
            <person name="Kang H."/>
            <person name="Kang J."/>
            <person name="Cha I."/>
            <person name="Kim H."/>
            <person name="Joh K."/>
        </authorList>
    </citation>
    <scope>NUCLEOTIDE SEQUENCE [LARGE SCALE GENOMIC DNA]</scope>
    <source>
        <strain evidence="1 2">HMF8227</strain>
    </source>
</reference>
<dbReference type="Proteomes" id="UP000245728">
    <property type="component" value="Chromosome"/>
</dbReference>
<dbReference type="RefSeq" id="WP_239421212.1">
    <property type="nucleotide sequence ID" value="NZ_CP029347.1"/>
</dbReference>
<proteinExistence type="predicted"/>
<dbReference type="AlphaFoldDB" id="A0A2S2E1Q6"/>
<name>A0A2S2E1Q6_9ALTE</name>
<keyword evidence="2" id="KW-1185">Reference proteome</keyword>
<dbReference type="Pfam" id="PF20027">
    <property type="entry name" value="DUF6435"/>
    <property type="match status" value="1"/>
</dbReference>
<gene>
    <name evidence="1" type="ORF">HMF8227_01095</name>
</gene>
<dbReference type="EMBL" id="CP029347">
    <property type="protein sequence ID" value="AWL11581.1"/>
    <property type="molecule type" value="Genomic_DNA"/>
</dbReference>
<evidence type="ECO:0008006" key="3">
    <source>
        <dbReference type="Google" id="ProtNLM"/>
    </source>
</evidence>
<evidence type="ECO:0000313" key="1">
    <source>
        <dbReference type="EMBL" id="AWL11581.1"/>
    </source>
</evidence>